<reference evidence="2 3" key="1">
    <citation type="submission" date="2023-11" db="EMBL/GenBank/DDBJ databases">
        <title>Peredibacter starrii A3.12.</title>
        <authorList>
            <person name="Mitchell R.J."/>
        </authorList>
    </citation>
    <scope>NUCLEOTIDE SEQUENCE [LARGE SCALE GENOMIC DNA]</scope>
    <source>
        <strain evidence="2 3">A3.12</strain>
    </source>
</reference>
<dbReference type="PROSITE" id="PS51257">
    <property type="entry name" value="PROKAR_LIPOPROTEIN"/>
    <property type="match status" value="1"/>
</dbReference>
<name>A0AAX4HNV4_9BACT</name>
<gene>
    <name evidence="2" type="ORF">SOO65_19780</name>
</gene>
<organism evidence="2 3">
    <name type="scientific">Peredibacter starrii</name>
    <dbReference type="NCBI Taxonomy" id="28202"/>
    <lineage>
        <taxon>Bacteria</taxon>
        <taxon>Pseudomonadati</taxon>
        <taxon>Bdellovibrionota</taxon>
        <taxon>Bacteriovoracia</taxon>
        <taxon>Bacteriovoracales</taxon>
        <taxon>Bacteriovoracaceae</taxon>
        <taxon>Peredibacter</taxon>
    </lineage>
</organism>
<feature type="domain" description="Peptidase S74" evidence="1">
    <location>
        <begin position="1215"/>
        <end position="1308"/>
    </location>
</feature>
<dbReference type="Gene3D" id="1.10.10.10">
    <property type="entry name" value="Winged helix-like DNA-binding domain superfamily/Winged helix DNA-binding domain"/>
    <property type="match status" value="1"/>
</dbReference>
<dbReference type="Proteomes" id="UP001324634">
    <property type="component" value="Chromosome"/>
</dbReference>
<dbReference type="InterPro" id="IPR030392">
    <property type="entry name" value="S74_ICA"/>
</dbReference>
<dbReference type="PROSITE" id="PS51688">
    <property type="entry name" value="ICA"/>
    <property type="match status" value="1"/>
</dbReference>
<protein>
    <submittedName>
        <fullName evidence="2">Tail fiber domain-containing protein</fullName>
    </submittedName>
</protein>
<evidence type="ECO:0000313" key="3">
    <source>
        <dbReference type="Proteomes" id="UP001324634"/>
    </source>
</evidence>
<dbReference type="Pfam" id="PF13884">
    <property type="entry name" value="Peptidase_S74"/>
    <property type="match status" value="1"/>
</dbReference>
<sequence>MKKHTIIYLISSVLLLTSCQDAGLLGGQISISIKDSKPEITQVKVQNNQLIVTGKNLENVSLAKVEGSTNHTFEIESKSSSQIVLNAKSALSFLVGQTFNLIVSNAQAAATFPISFDLQNGQVTAAKLHHMGASAGQVLQFNGTTWAPANAASSQVYAGTYNATTDSPNIVAAGGSVGTYYIVTTAGTQDLGTGAITFAVGDWVIFNGTSWEKVAIGGNTVSNFNGRTGAVVPLANDYSWSMLTKAAGKLTGSKLSEIADVDVTGIQDGDIIQWNAGGSKWEVTAVPAPTIAAGSISNTQLANSAVDSNKIVDGSIVNADISATAAIAQSKIQNLTTDLDNKEPLLPTGGTTAQYLRGNKTLATLDTSVVPENGNQYFTAARVLGVQLTGYSAGTAIPLAATDTIPQALGKLEAYIASISAVQSNYVLLNGTSTMGGDLQMGNHKITGLAAPAVNTDAATKKYVDDAVAGVSGSVSSQWTTNGTAIHYNTGRVGIGTTTPNNLLEVSTGATPPASDVSLISMSVQSDITDSALGATFNNGLKSYEIGVSDDTILDDSGSEPSGIGSAMSFKMTTVSETSGTGVAPFTSYVFRGPSASRDFWIYNGRIFPTGISVGYDRLTTIAPVNGAIFSGNVGIGVPAPSQRLAVDGTLGLKSTTANYVVLKAPAGLGSSLTFNFPTGYGSNNQVLTTDGSGNLSWTTPAGGGAPTGSAGGDLTGTYPNPTIAAGLDAAKIGGGSVSSTEFNYLDGVTSSIQTQLTGKEPTITAGTTAQYIRGNKSLGNFDTDVNAALLPLGFAASGAGDVGPLDSMQTALAKLQGQIDGHDTQIASATTWAKTGSDVYYTAGNVGIGLNNPAAKLHMRGAAAFESISADGSGPTFSFWKSRNYAATQDDDELGFINFYGHGGSGLLRSAYIVGRTDGTPTATSAPGSLSFYTTSAGDTDSTEKMVITHDGKVGIGNRWPGFALDINSSSSFQQRISHYSNNDYDGAAIMMVRGRGTYDTSTAVQNSNTIGGMYFRAWDGSNASTTTAAMEVMSTENHSATNKGSKIFFQTTPNGTNSRMERMVINHNGNVGIGVTNPSTKLEVSGEITATTVSATTMYANGLAVNGVNSMSGVMSIRNTAADGLSGAIFTDQAAAQKGFIGHINSGASGYPVNSITMMGAGVPVVLAVDSSAKVTVSGALVDIATNLNLASGKVLAINSTPICSAAGCTSSSDRRLKRDIHPLHDSLLKITQLKGVQYYYIDTQNFGEQHQVGVIAQDVEKVFPEVVKTDPKTGLKSVAYDHLVAPIIEAIKELHTKVMALVTASDKHSREIASIKEENKQLKSENALMKTYLCEKDPKASFCK</sequence>
<dbReference type="KEGG" id="psti:SOO65_19780"/>
<dbReference type="RefSeq" id="WP_321394701.1">
    <property type="nucleotide sequence ID" value="NZ_CP139487.1"/>
</dbReference>
<proteinExistence type="predicted"/>
<keyword evidence="3" id="KW-1185">Reference proteome</keyword>
<evidence type="ECO:0000313" key="2">
    <source>
        <dbReference type="EMBL" id="WPU64939.1"/>
    </source>
</evidence>
<dbReference type="EMBL" id="CP139487">
    <property type="protein sequence ID" value="WPU64939.1"/>
    <property type="molecule type" value="Genomic_DNA"/>
</dbReference>
<dbReference type="InterPro" id="IPR036388">
    <property type="entry name" value="WH-like_DNA-bd_sf"/>
</dbReference>
<accession>A0AAX4HNV4</accession>
<evidence type="ECO:0000259" key="1">
    <source>
        <dbReference type="PROSITE" id="PS51688"/>
    </source>
</evidence>